<accession>A0A6M0S6T4</accession>
<dbReference type="Gene3D" id="2.160.20.10">
    <property type="entry name" value="Single-stranded right-handed beta-helix, Pectin lyase-like"/>
    <property type="match status" value="1"/>
</dbReference>
<feature type="repeat" description="TPR" evidence="1">
    <location>
        <begin position="1231"/>
        <end position="1264"/>
    </location>
</feature>
<keyword evidence="1" id="KW-0802">TPR repeat</keyword>
<dbReference type="InterPro" id="IPR008638">
    <property type="entry name" value="FhaB/CdiA-like_TPS"/>
</dbReference>
<dbReference type="PANTHER" id="PTHR10098:SF108">
    <property type="entry name" value="TETRATRICOPEPTIDE REPEAT PROTEIN 28"/>
    <property type="match status" value="1"/>
</dbReference>
<feature type="region of interest" description="Disordered" evidence="2">
    <location>
        <begin position="975"/>
        <end position="1065"/>
    </location>
</feature>
<dbReference type="SMART" id="SM00912">
    <property type="entry name" value="Haemagg_act"/>
    <property type="match status" value="1"/>
</dbReference>
<evidence type="ECO:0000256" key="1">
    <source>
        <dbReference type="PROSITE-ProRule" id="PRU00339"/>
    </source>
</evidence>
<protein>
    <submittedName>
        <fullName evidence="4">CHAT domain-containing protein</fullName>
    </submittedName>
</protein>
<feature type="repeat" description="TPR" evidence="1">
    <location>
        <begin position="1191"/>
        <end position="1224"/>
    </location>
</feature>
<dbReference type="EMBL" id="QZCE01000002">
    <property type="protein sequence ID" value="NEZ63532.1"/>
    <property type="molecule type" value="Genomic_DNA"/>
</dbReference>
<dbReference type="InterPro" id="IPR024983">
    <property type="entry name" value="CHAT_dom"/>
</dbReference>
<dbReference type="InterPro" id="IPR019734">
    <property type="entry name" value="TPR_rpt"/>
</dbReference>
<name>A0A6M0S6T4_9CYAN</name>
<feature type="compositionally biased region" description="Polar residues" evidence="2">
    <location>
        <begin position="1046"/>
        <end position="1059"/>
    </location>
</feature>
<dbReference type="Pfam" id="PF12770">
    <property type="entry name" value="CHAT"/>
    <property type="match status" value="1"/>
</dbReference>
<dbReference type="Gene3D" id="1.25.40.10">
    <property type="entry name" value="Tetratricopeptide repeat domain"/>
    <property type="match status" value="2"/>
</dbReference>
<reference evidence="4 5" key="1">
    <citation type="journal article" date="2020" name="Microb. Ecol.">
        <title>Ecogenomics of the Marine Benthic Filamentous Cyanobacterium Adonisia.</title>
        <authorList>
            <person name="Walter J.M."/>
            <person name="Coutinho F.H."/>
            <person name="Leomil L."/>
            <person name="Hargreaves P.I."/>
            <person name="Campeao M.E."/>
            <person name="Vieira V.V."/>
            <person name="Silva B.S."/>
            <person name="Fistarol G.O."/>
            <person name="Salomon P.S."/>
            <person name="Sawabe T."/>
            <person name="Mino S."/>
            <person name="Hosokawa M."/>
            <person name="Miyashita H."/>
            <person name="Maruyama F."/>
            <person name="van Verk M.C."/>
            <person name="Dutilh B.E."/>
            <person name="Thompson C.C."/>
            <person name="Thompson F.L."/>
        </authorList>
    </citation>
    <scope>NUCLEOTIDE SEQUENCE [LARGE SCALE GENOMIC DNA]</scope>
    <source>
        <strain evidence="4 5">CCMR0082</strain>
    </source>
</reference>
<dbReference type="SUPFAM" id="SSF48452">
    <property type="entry name" value="TPR-like"/>
    <property type="match status" value="2"/>
</dbReference>
<dbReference type="InterPro" id="IPR011050">
    <property type="entry name" value="Pectin_lyase_fold/virulence"/>
</dbReference>
<dbReference type="PANTHER" id="PTHR10098">
    <property type="entry name" value="RAPSYN-RELATED"/>
    <property type="match status" value="1"/>
</dbReference>
<evidence type="ECO:0000313" key="5">
    <source>
        <dbReference type="Proteomes" id="UP000473574"/>
    </source>
</evidence>
<proteinExistence type="predicted"/>
<dbReference type="RefSeq" id="WP_163663062.1">
    <property type="nucleotide sequence ID" value="NZ_QZCE01000002.1"/>
</dbReference>
<dbReference type="NCBIfam" id="TIGR01901">
    <property type="entry name" value="adhes_NPXG"/>
    <property type="match status" value="1"/>
</dbReference>
<organism evidence="4 5">
    <name type="scientific">Adonisia turfae CCMR0082</name>
    <dbReference type="NCBI Taxonomy" id="2304604"/>
    <lineage>
        <taxon>Bacteria</taxon>
        <taxon>Bacillati</taxon>
        <taxon>Cyanobacteriota</taxon>
        <taxon>Adonisia</taxon>
        <taxon>Adonisia turfae</taxon>
    </lineage>
</organism>
<sequence length="1849" mass="191440">MLPVVLLPGNIPHPPLLFELGQSALSDVKPNNAETSSTSPVFSNGVRTDTLLAQAITPGSADVGTVVNPGATQIDITGGQVSGDGANLFHSFQEFGLTEGQIANFIASPEIQNILGNVSGGNVSLIDGVLQISGSDANLYLINPAGIVFGANAALNLKGDFTATTADRLGFGDEWLDALSTGDYPLLVGAPNQFGFSAEQPGSVVNLGTLSVTPGQNITLMGGTVVNGGELSAADGTLTLLAVPGEKLVRINQADTLLGLEVSALPTADASQSLNPLSLPELLTGGSLGANNLALVTDVDGTVKIQTASSTVPLFSGSTVVSGQVSTAGEQGGHIALLGERVSLLGADVDASGSVGGNVRVGGGFQGQGNVPNASRTLVDGSSQLQADGIGDAGEIIVWADDHTHFSGEARVTSATGDGGFVEISGRNSLVFVGQVDASAPNGATGTLLLDPTNIEVVAAGSDTNNLGDVDDVSDPDLGAGNTTRIDVAALDNANANIELQASNDITFSTDVNTNVGLSAIANNDININGNIVTDSDLNFQAGDNININSNVTADGSLTLGADTDGDGTGSVVTNPGAQLQNFGGDANISGEAVQVGTIDTNGGDLIVTADVNGDGTGGVTAIVGTQLITNGGTANVTGAEVQLANIDTTAAFADGGDVNVTSEGDITFEAINASSTGTSFGAGGDVTLTANGTVRGTGEVTPGTTIQTTGLTGNGTVQIQHDGGPDNVPFIMGDASENGTAGNIVADGVLSGVSSPVLPNGGNDTNIDPATGITVTSVNAPPTLSADIQLPDTPANQALTFTLADINPAVTDSNSDNITFEIASIAVGTLLLNGMAVQPGDAIAPTDTLEFIPPTDATGQITAFTLRASDGVSQSTAVPVAVALTDIPPTINLPLDPTLGVAQAPSLPALAPEEQTFVLGMPLAQSPLLEELTILGAVLPEASLLIVGNLSILPENRVPTSGTINPGFLPNLGLQFTPGGNDPLPSLPGDPGTTTDIFPIILPNPELTDVPADPGGPEPSAPGQPGTSPDPGVPGSETLARRPDNNTPEGTHLNTNTVVGPPQGLESCQAQAQEIAMTTARTQTVYEGLIHCHGQNLAKAVELDNSAWVVYSLNNLAISHFVVGDYLTALDFHEQQLEKAIKLDDATQQGIALGGIGAVYGALGDYATAIDYYQRSLDKIPIETAPQWKALTYRNLGNAYFAEKEYDRAADYQQTSLDISRGIKDTYGEMQAYGNLGHTYAIQGDFAGSIAAYEQGLALADDLNNDLETAQMLLGLSTTYAYQQGYDQSYDYAQQSLAIAQGLGARLGEGIALTNMGNALLYLNRLPEAEDVLHNAITIWESLRAGLGTHDAFKVAIFETQVAAYRNLEEVLVTQNKLEPALEISERGRARAFVELIARGKVNPNQAGPITPPSIEQMKQIARAQNSTLVAYTIIRDQVADTPHGASVQTRVEPEDVQLYIWVVQPTGDVHLRQVDLESSLQAQGTSLVKLVETSRDRSGIRGGFEPSRSLAIRPGDQVRREGDPQDWAPYGVVTIDPRARTVTLNHPDFALPNPVVPLSEVYKVNSSAFATVLTQRQHWQDLYQLLIEPMADLLPSDPNARVVFVPQEQLFLVPFPALQAKDGSDLIEHHTILTAPAIQVLGLTSDSDNEAVASQPLVVGNPSPMPQRLQPLPHAGIEANGIADLLSTSALIGEAATETAIKQQLSTASLIHLVTHGFFNESNPLQGSLAFAPTANQDGFLTAEEILGQSLQADLVVLSACDTGRGQITGDGVIGLSRSFLAAGADNVMVSLWQVPDDATAQLMIEFYQQRQALDNAQALRQAMLATREQYKDPAAWAAFTLIGAIE</sequence>
<dbReference type="SMART" id="SM00028">
    <property type="entry name" value="TPR"/>
    <property type="match status" value="6"/>
</dbReference>
<dbReference type="Pfam" id="PF05860">
    <property type="entry name" value="TPS"/>
    <property type="match status" value="1"/>
</dbReference>
<evidence type="ECO:0000313" key="4">
    <source>
        <dbReference type="EMBL" id="NEZ63532.1"/>
    </source>
</evidence>
<gene>
    <name evidence="4" type="ORF">D0962_12185</name>
</gene>
<feature type="domain" description="Filamentous haemagglutinin FhaB/tRNA nuclease CdiA-like TPS" evidence="3">
    <location>
        <begin position="58"/>
        <end position="172"/>
    </location>
</feature>
<dbReference type="PROSITE" id="PS50005">
    <property type="entry name" value="TPR"/>
    <property type="match status" value="3"/>
</dbReference>
<dbReference type="Proteomes" id="UP000473574">
    <property type="component" value="Unassembled WGS sequence"/>
</dbReference>
<dbReference type="InterPro" id="IPR011990">
    <property type="entry name" value="TPR-like_helical_dom_sf"/>
</dbReference>
<dbReference type="SUPFAM" id="SSF51126">
    <property type="entry name" value="Pectin lyase-like"/>
    <property type="match status" value="1"/>
</dbReference>
<evidence type="ECO:0000256" key="2">
    <source>
        <dbReference type="SAM" id="MobiDB-lite"/>
    </source>
</evidence>
<dbReference type="Pfam" id="PF13424">
    <property type="entry name" value="TPR_12"/>
    <property type="match status" value="3"/>
</dbReference>
<comment type="caution">
    <text evidence="4">The sequence shown here is derived from an EMBL/GenBank/DDBJ whole genome shotgun (WGS) entry which is preliminary data.</text>
</comment>
<dbReference type="InterPro" id="IPR012334">
    <property type="entry name" value="Pectin_lyas_fold"/>
</dbReference>
<evidence type="ECO:0000259" key="3">
    <source>
        <dbReference type="SMART" id="SM00912"/>
    </source>
</evidence>
<feature type="repeat" description="TPR" evidence="1">
    <location>
        <begin position="1151"/>
        <end position="1184"/>
    </location>
</feature>